<feature type="domain" description="Histidine kinase" evidence="6">
    <location>
        <begin position="403"/>
        <end position="616"/>
    </location>
</feature>
<dbReference type="InterPro" id="IPR005467">
    <property type="entry name" value="His_kinase_dom"/>
</dbReference>
<evidence type="ECO:0000256" key="3">
    <source>
        <dbReference type="ARBA" id="ARBA00022553"/>
    </source>
</evidence>
<dbReference type="InterPro" id="IPR036890">
    <property type="entry name" value="HATPase_C_sf"/>
</dbReference>
<dbReference type="Gene3D" id="3.30.450.20">
    <property type="entry name" value="PAS domain"/>
    <property type="match status" value="3"/>
</dbReference>
<dbReference type="EMBL" id="FQYX01000015">
    <property type="protein sequence ID" value="SHJ26575.1"/>
    <property type="molecule type" value="Genomic_DNA"/>
</dbReference>
<dbReference type="InterPro" id="IPR052162">
    <property type="entry name" value="Sensor_kinase/Photoreceptor"/>
</dbReference>
<gene>
    <name evidence="8" type="ORF">SAMN04487911_11554</name>
</gene>
<dbReference type="SUPFAM" id="SSF55785">
    <property type="entry name" value="PYP-like sensor domain (PAS domain)"/>
    <property type="match status" value="3"/>
</dbReference>
<evidence type="ECO:0000259" key="7">
    <source>
        <dbReference type="PROSITE" id="PS50113"/>
    </source>
</evidence>
<evidence type="ECO:0000256" key="4">
    <source>
        <dbReference type="ARBA" id="ARBA00022679"/>
    </source>
</evidence>
<keyword evidence="9" id="KW-1185">Reference proteome</keyword>
<dbReference type="InterPro" id="IPR000700">
    <property type="entry name" value="PAS-assoc_C"/>
</dbReference>
<evidence type="ECO:0000256" key="5">
    <source>
        <dbReference type="ARBA" id="ARBA00022777"/>
    </source>
</evidence>
<dbReference type="SUPFAM" id="SSF55874">
    <property type="entry name" value="ATPase domain of HSP90 chaperone/DNA topoisomerase II/histidine kinase"/>
    <property type="match status" value="1"/>
</dbReference>
<dbReference type="STRING" id="558155.SAMN04487911_11554"/>
<sequence length="616" mass="70836">MLRSPLKANDNILIRQLPTPTAFINKDFKVVFAADKWTQELNFNKGEVVDKTLQELFKKLEDTTLNSLKECFRGQQPQPNIELYTDHTFKERYIEWSYSPWFDEHENAIGAIVQTEDVGQRLKSELEKEKLEFLLQETSLSGKIGNWEYIKNQETVIGCQVFRNILEIDEHFELDLNNIIDFFKPGYDRNTISMAIYSATENKTSWNEKLQIITAKGCLKWVMVSGKPFYKSGKYAGLIVLTQDITDFVHKEQKTKANERLLRTLINNIPIQVHIKDTKFRKILANKSELEFCGFHSDSDIIGKTDFDIFDKETAQKYREHDLEVMISQTPSLNTELVHKHADGNFSTFLTSKIPLKGENGEITGLVGINMDITDLKKKEKELKTLNHVTTQQNKKLINFAHIVSHNLRSHSANFSMLLDFLTNEEDEEEKARIMKMLRESSDNLMETLHNLNDIVTISSEQILLKKKININEKIHSILKNISTLLDENKATVICEIPDGVFINVVPSYFDSIILSLLTNAVRFKKPHIAPVIKISVNYVQNYTQIKIEDNGLGIDMKKNGHKLFGMYKTFHNNTSTKGLGLFIVKNQIEAMGGKINAQSQIDIGSTFNLYFNEEH</sequence>
<name>A0A1M6HWJ5_9FLAO</name>
<comment type="catalytic activity">
    <reaction evidence="1">
        <text>ATP + protein L-histidine = ADP + protein N-phospho-L-histidine.</text>
        <dbReference type="EC" id="2.7.13.3"/>
    </reaction>
</comment>
<dbReference type="AlphaFoldDB" id="A0A1M6HWJ5"/>
<evidence type="ECO:0000259" key="6">
    <source>
        <dbReference type="PROSITE" id="PS50109"/>
    </source>
</evidence>
<reference evidence="9" key="1">
    <citation type="submission" date="2016-11" db="EMBL/GenBank/DDBJ databases">
        <authorList>
            <person name="Varghese N."/>
            <person name="Submissions S."/>
        </authorList>
    </citation>
    <scope>NUCLEOTIDE SEQUENCE [LARGE SCALE GENOMIC DNA]</scope>
    <source>
        <strain evidence="9">CGMCC 1.8863</strain>
    </source>
</reference>
<feature type="domain" description="PAC" evidence="7">
    <location>
        <begin position="331"/>
        <end position="385"/>
    </location>
</feature>
<evidence type="ECO:0000256" key="2">
    <source>
        <dbReference type="ARBA" id="ARBA00012438"/>
    </source>
</evidence>
<dbReference type="OrthoDB" id="5522855at2"/>
<dbReference type="Gene3D" id="3.30.565.10">
    <property type="entry name" value="Histidine kinase-like ATPase, C-terminal domain"/>
    <property type="match status" value="1"/>
</dbReference>
<dbReference type="InterPro" id="IPR000014">
    <property type="entry name" value="PAS"/>
</dbReference>
<dbReference type="Pfam" id="PF02518">
    <property type="entry name" value="HATPase_c"/>
    <property type="match status" value="1"/>
</dbReference>
<dbReference type="RefSeq" id="WP_072764698.1">
    <property type="nucleotide sequence ID" value="NZ_FQYX01000015.1"/>
</dbReference>
<dbReference type="EC" id="2.7.13.3" evidence="2"/>
<evidence type="ECO:0000313" key="9">
    <source>
        <dbReference type="Proteomes" id="UP000184231"/>
    </source>
</evidence>
<dbReference type="Pfam" id="PF08448">
    <property type="entry name" value="PAS_4"/>
    <property type="match status" value="2"/>
</dbReference>
<protein>
    <recommendedName>
        <fullName evidence="2">histidine kinase</fullName>
        <ecNumber evidence="2">2.7.13.3</ecNumber>
    </recommendedName>
</protein>
<dbReference type="PROSITE" id="PS50113">
    <property type="entry name" value="PAC"/>
    <property type="match status" value="1"/>
</dbReference>
<dbReference type="PROSITE" id="PS50109">
    <property type="entry name" value="HIS_KIN"/>
    <property type="match status" value="1"/>
</dbReference>
<proteinExistence type="predicted"/>
<accession>A0A1M6HWJ5</accession>
<dbReference type="InterPro" id="IPR035965">
    <property type="entry name" value="PAS-like_dom_sf"/>
</dbReference>
<dbReference type="InterPro" id="IPR003594">
    <property type="entry name" value="HATPase_dom"/>
</dbReference>
<dbReference type="PANTHER" id="PTHR43304">
    <property type="entry name" value="PHYTOCHROME-LIKE PROTEIN CPH1"/>
    <property type="match status" value="1"/>
</dbReference>
<dbReference type="SMART" id="SM00086">
    <property type="entry name" value="PAC"/>
    <property type="match status" value="2"/>
</dbReference>
<dbReference type="PANTHER" id="PTHR43304:SF1">
    <property type="entry name" value="PAC DOMAIN-CONTAINING PROTEIN"/>
    <property type="match status" value="1"/>
</dbReference>
<dbReference type="PRINTS" id="PR00344">
    <property type="entry name" value="BCTRLSENSOR"/>
</dbReference>
<evidence type="ECO:0000256" key="1">
    <source>
        <dbReference type="ARBA" id="ARBA00000085"/>
    </source>
</evidence>
<keyword evidence="5" id="KW-0418">Kinase</keyword>
<dbReference type="GO" id="GO:0004673">
    <property type="term" value="F:protein histidine kinase activity"/>
    <property type="evidence" value="ECO:0007669"/>
    <property type="project" value="UniProtKB-EC"/>
</dbReference>
<dbReference type="Pfam" id="PF13426">
    <property type="entry name" value="PAS_9"/>
    <property type="match status" value="1"/>
</dbReference>
<dbReference type="NCBIfam" id="TIGR00229">
    <property type="entry name" value="sensory_box"/>
    <property type="match status" value="1"/>
</dbReference>
<evidence type="ECO:0000313" key="8">
    <source>
        <dbReference type="EMBL" id="SHJ26575.1"/>
    </source>
</evidence>
<dbReference type="SMART" id="SM00387">
    <property type="entry name" value="HATPase_c"/>
    <property type="match status" value="1"/>
</dbReference>
<dbReference type="Proteomes" id="UP000184231">
    <property type="component" value="Unassembled WGS sequence"/>
</dbReference>
<organism evidence="8 9">
    <name type="scientific">Arenibacter nanhaiticus</name>
    <dbReference type="NCBI Taxonomy" id="558155"/>
    <lineage>
        <taxon>Bacteria</taxon>
        <taxon>Pseudomonadati</taxon>
        <taxon>Bacteroidota</taxon>
        <taxon>Flavobacteriia</taxon>
        <taxon>Flavobacteriales</taxon>
        <taxon>Flavobacteriaceae</taxon>
        <taxon>Arenibacter</taxon>
    </lineage>
</organism>
<keyword evidence="3" id="KW-0597">Phosphoprotein</keyword>
<dbReference type="InterPro" id="IPR013656">
    <property type="entry name" value="PAS_4"/>
</dbReference>
<dbReference type="InterPro" id="IPR001610">
    <property type="entry name" value="PAC"/>
</dbReference>
<keyword evidence="4" id="KW-0808">Transferase</keyword>
<dbReference type="InterPro" id="IPR004358">
    <property type="entry name" value="Sig_transdc_His_kin-like_C"/>
</dbReference>